<dbReference type="Proteomes" id="UP000736787">
    <property type="component" value="Unassembled WGS sequence"/>
</dbReference>
<accession>A0A8T0YIB2</accession>
<evidence type="ECO:0000313" key="3">
    <source>
        <dbReference type="EMBL" id="KAG2909776.1"/>
    </source>
</evidence>
<evidence type="ECO:0000313" key="4">
    <source>
        <dbReference type="EMBL" id="KAG3211861.1"/>
    </source>
</evidence>
<feature type="region of interest" description="Disordered" evidence="1">
    <location>
        <begin position="20"/>
        <end position="83"/>
    </location>
</feature>
<comment type="caution">
    <text evidence="2">The sequence shown here is derived from an EMBL/GenBank/DDBJ whole genome shotgun (WGS) entry which is preliminary data.</text>
</comment>
<protein>
    <submittedName>
        <fullName evidence="2">Uncharacterized protein</fullName>
    </submittedName>
</protein>
<organism evidence="2 5">
    <name type="scientific">Phytophthora cactorum</name>
    <dbReference type="NCBI Taxonomy" id="29920"/>
    <lineage>
        <taxon>Eukaryota</taxon>
        <taxon>Sar</taxon>
        <taxon>Stramenopiles</taxon>
        <taxon>Oomycota</taxon>
        <taxon>Peronosporomycetes</taxon>
        <taxon>Peronosporales</taxon>
        <taxon>Peronosporaceae</taxon>
        <taxon>Phytophthora</taxon>
    </lineage>
</organism>
<dbReference type="EMBL" id="RCMK01000860">
    <property type="protein sequence ID" value="KAG2909776.1"/>
    <property type="molecule type" value="Genomic_DNA"/>
</dbReference>
<evidence type="ECO:0000313" key="5">
    <source>
        <dbReference type="Proteomes" id="UP000735874"/>
    </source>
</evidence>
<dbReference type="Proteomes" id="UP000760860">
    <property type="component" value="Unassembled WGS sequence"/>
</dbReference>
<feature type="compositionally biased region" description="Basic and acidic residues" evidence="1">
    <location>
        <begin position="20"/>
        <end position="48"/>
    </location>
</feature>
<dbReference type="Proteomes" id="UP000735874">
    <property type="component" value="Unassembled WGS sequence"/>
</dbReference>
<evidence type="ECO:0000313" key="2">
    <source>
        <dbReference type="EMBL" id="KAG2844746.1"/>
    </source>
</evidence>
<proteinExistence type="predicted"/>
<dbReference type="AlphaFoldDB" id="A0A8T0YIB2"/>
<reference evidence="2" key="1">
    <citation type="submission" date="2018-10" db="EMBL/GenBank/DDBJ databases">
        <title>Effector identification in a new, highly contiguous assembly of the strawberry crown rot pathogen Phytophthora cactorum.</title>
        <authorList>
            <person name="Armitage A.D."/>
            <person name="Nellist C.F."/>
            <person name="Bates H."/>
            <person name="Vickerstaff R.J."/>
            <person name="Harrison R.J."/>
        </authorList>
    </citation>
    <scope>NUCLEOTIDE SEQUENCE</scope>
    <source>
        <strain evidence="2">15-7</strain>
        <strain evidence="3">4040</strain>
        <strain evidence="4">P421</strain>
    </source>
</reference>
<gene>
    <name evidence="2" type="ORF">PC113_g18326</name>
    <name evidence="3" type="ORF">PC117_g19577</name>
    <name evidence="4" type="ORF">PC129_g17170</name>
</gene>
<evidence type="ECO:0000256" key="1">
    <source>
        <dbReference type="SAM" id="MobiDB-lite"/>
    </source>
</evidence>
<sequence length="131" mass="14176">MVAKLFQVMGPIVHTVAADDARVQPEAKASRERAGSQSRQKEKQRLNGRDASVFGPSLGLGKAMDRQALDQTPPRDNLSGVPPAMYFGMMQREYANANVEMAQAPQPALPQHYVAPAISTATTWPRLCASA</sequence>
<dbReference type="EMBL" id="RCMV01000903">
    <property type="protein sequence ID" value="KAG3211861.1"/>
    <property type="molecule type" value="Genomic_DNA"/>
</dbReference>
<name>A0A8T0YIB2_9STRA</name>
<dbReference type="EMBL" id="RCMG01000853">
    <property type="protein sequence ID" value="KAG2844746.1"/>
    <property type="molecule type" value="Genomic_DNA"/>
</dbReference>